<dbReference type="STRING" id="1293890.TALK_09865"/>
<feature type="chain" id="PRO_5012711508" description="Phytase-like domain-containing protein" evidence="1">
    <location>
        <begin position="21"/>
        <end position="357"/>
    </location>
</feature>
<proteinExistence type="predicted"/>
<reference evidence="3 4" key="1">
    <citation type="submission" date="2014-03" db="EMBL/GenBank/DDBJ databases">
        <title>The draft genome sequence of Thalassospira alkalitolerans JCM 18968.</title>
        <authorList>
            <person name="Lai Q."/>
            <person name="Shao Z."/>
        </authorList>
    </citation>
    <scope>NUCLEOTIDE SEQUENCE [LARGE SCALE GENOMIC DNA]</scope>
    <source>
        <strain evidence="3 4">JCM 18968</strain>
    </source>
</reference>
<dbReference type="Proteomes" id="UP000193396">
    <property type="component" value="Unassembled WGS sequence"/>
</dbReference>
<comment type="caution">
    <text evidence="3">The sequence shown here is derived from an EMBL/GenBank/DDBJ whole genome shotgun (WGS) entry which is preliminary data.</text>
</comment>
<gene>
    <name evidence="3" type="ORF">TALK_09865</name>
</gene>
<feature type="domain" description="Phytase-like" evidence="2">
    <location>
        <begin position="44"/>
        <end position="339"/>
    </location>
</feature>
<accession>A0A1Y2LB72</accession>
<dbReference type="EMBL" id="JFKB01000006">
    <property type="protein sequence ID" value="OSQ47919.1"/>
    <property type="molecule type" value="Genomic_DNA"/>
</dbReference>
<evidence type="ECO:0000259" key="2">
    <source>
        <dbReference type="Pfam" id="PF13449"/>
    </source>
</evidence>
<evidence type="ECO:0000313" key="4">
    <source>
        <dbReference type="Proteomes" id="UP000193396"/>
    </source>
</evidence>
<keyword evidence="1" id="KW-0732">Signal</keyword>
<organism evidence="3 4">
    <name type="scientific">Thalassospira alkalitolerans</name>
    <dbReference type="NCBI Taxonomy" id="1293890"/>
    <lineage>
        <taxon>Bacteria</taxon>
        <taxon>Pseudomonadati</taxon>
        <taxon>Pseudomonadota</taxon>
        <taxon>Alphaproteobacteria</taxon>
        <taxon>Rhodospirillales</taxon>
        <taxon>Thalassospiraceae</taxon>
        <taxon>Thalassospira</taxon>
    </lineage>
</organism>
<dbReference type="InterPro" id="IPR027372">
    <property type="entry name" value="Phytase-like_dom"/>
</dbReference>
<dbReference type="InterPro" id="IPR011047">
    <property type="entry name" value="Quinoprotein_ADH-like_sf"/>
</dbReference>
<protein>
    <recommendedName>
        <fullName evidence="2">Phytase-like domain-containing protein</fullName>
    </recommendedName>
</protein>
<dbReference type="OrthoDB" id="9798693at2"/>
<dbReference type="SUPFAM" id="SSF50998">
    <property type="entry name" value="Quinoprotein alcohol dehydrogenase-like"/>
    <property type="match status" value="1"/>
</dbReference>
<name>A0A1Y2LB72_9PROT</name>
<dbReference type="PANTHER" id="PTHR37957">
    <property type="entry name" value="BLR7070 PROTEIN"/>
    <property type="match status" value="1"/>
</dbReference>
<dbReference type="RefSeq" id="WP_085618349.1">
    <property type="nucleotide sequence ID" value="NZ_JFKB01000006.1"/>
</dbReference>
<evidence type="ECO:0000256" key="1">
    <source>
        <dbReference type="SAM" id="SignalP"/>
    </source>
</evidence>
<keyword evidence="4" id="KW-1185">Reference proteome</keyword>
<dbReference type="Pfam" id="PF13449">
    <property type="entry name" value="Phytase-like"/>
    <property type="match status" value="1"/>
</dbReference>
<sequence length="357" mass="39006">MQRALALTSVFIFLSAPAFADNDHNLTILGTYVIPSGLQIDDVEFGGISGLDYQPETGKFIAISDDRSQKAPARFYDIDINLSKDGITGINIAAMHSLENAQGQAWAEKTTDPEGIAFDHAYQSIFWSSEVGPALYKADLNGKLLQEFVLPDAYIPNSDGTRGIYNNQAFEGLTVSNDGKHIYVATENALIQDGPKASLDAVSPSRILQLDAVTGETIAEYIYETDKIPVKAVNNGWNDNGLSEIRALASGDFLVTERSYAEGIGFNIRLYRVSLKQATNIAGAKSIKGMDVQPVSKEEILTIKDGDFGFSHTDNIEAISFGPEIDGYQTLILATDNNFNIKEETQFYAFSLPIDFK</sequence>
<evidence type="ECO:0000313" key="3">
    <source>
        <dbReference type="EMBL" id="OSQ47919.1"/>
    </source>
</evidence>
<dbReference type="SUPFAM" id="SSF50956">
    <property type="entry name" value="Thermostable phytase (3-phytase)"/>
    <property type="match status" value="1"/>
</dbReference>
<feature type="signal peptide" evidence="1">
    <location>
        <begin position="1"/>
        <end position="20"/>
    </location>
</feature>
<dbReference type="PANTHER" id="PTHR37957:SF1">
    <property type="entry name" value="PHYTASE-LIKE DOMAIN-CONTAINING PROTEIN"/>
    <property type="match status" value="1"/>
</dbReference>
<dbReference type="AlphaFoldDB" id="A0A1Y2LB72"/>